<name>A0A1H3DI80_9RHOB</name>
<comment type="caution">
    <text evidence="2">The sequence shown here is derived from an EMBL/GenBank/DDBJ whole genome shotgun (WGS) entry which is preliminary data.</text>
</comment>
<proteinExistence type="predicted"/>
<protein>
    <recommendedName>
        <fullName evidence="4">Outer membrane protein beta-barrel domain-containing protein</fullName>
    </recommendedName>
</protein>
<evidence type="ECO:0008006" key="4">
    <source>
        <dbReference type="Google" id="ProtNLM"/>
    </source>
</evidence>
<keyword evidence="1" id="KW-1133">Transmembrane helix</keyword>
<reference evidence="2 3" key="1">
    <citation type="submission" date="2016-10" db="EMBL/GenBank/DDBJ databases">
        <authorList>
            <person name="Varghese N."/>
            <person name="Submissions S."/>
        </authorList>
    </citation>
    <scope>NUCLEOTIDE SEQUENCE [LARGE SCALE GENOMIC DNA]</scope>
    <source>
        <strain evidence="2 3">DSM 24802</strain>
    </source>
</reference>
<keyword evidence="1" id="KW-0812">Transmembrane</keyword>
<gene>
    <name evidence="2" type="ORF">SAMN05444006_12324</name>
</gene>
<sequence>MSRRGRNFARKAGFLWFSAPRVGQIAPNGGQDRDRVNFKGRNAAMTRRTDCGMGNGAGAQERRLTRGMGTWGAPLAALSIAGAVAVAMPARADGTFFQLDRSRTATGGVLAVQRGRVQFALSRSDWNGGFHWVGRVSWRFPIQFGSVPVTLSLGPAVQYSHPSAWRGGLSVAAESYNPTSWGSLYLLSDLSTIDAGYFFLAQFNHKSGVSLELAAVGNNAHYADRTVTLDYRFPNTPYSLRLGRKLQARETYIGFSINTF</sequence>
<evidence type="ECO:0000313" key="3">
    <source>
        <dbReference type="Proteomes" id="UP000199541"/>
    </source>
</evidence>
<evidence type="ECO:0000313" key="2">
    <source>
        <dbReference type="EMBL" id="SDX66101.1"/>
    </source>
</evidence>
<accession>A0A1H3DI80</accession>
<keyword evidence="1" id="KW-0472">Membrane</keyword>
<keyword evidence="3" id="KW-1185">Reference proteome</keyword>
<evidence type="ECO:0000256" key="1">
    <source>
        <dbReference type="SAM" id="Phobius"/>
    </source>
</evidence>
<dbReference type="EMBL" id="FNOB01000023">
    <property type="protein sequence ID" value="SDX66101.1"/>
    <property type="molecule type" value="Genomic_DNA"/>
</dbReference>
<organism evidence="2 3">
    <name type="scientific">Allgaiera indica</name>
    <dbReference type="NCBI Taxonomy" id="765699"/>
    <lineage>
        <taxon>Bacteria</taxon>
        <taxon>Pseudomonadati</taxon>
        <taxon>Pseudomonadota</taxon>
        <taxon>Alphaproteobacteria</taxon>
        <taxon>Rhodobacterales</taxon>
        <taxon>Paracoccaceae</taxon>
        <taxon>Allgaiera</taxon>
    </lineage>
</organism>
<dbReference type="Proteomes" id="UP000199541">
    <property type="component" value="Unassembled WGS sequence"/>
</dbReference>
<feature type="transmembrane region" description="Helical" evidence="1">
    <location>
        <begin position="71"/>
        <end position="90"/>
    </location>
</feature>